<sequence length="556" mass="61166">MGAPCNFFGSLIMFLLNKSVILEWNILTLNSSSLNMALILDPCGLLFSSLVLLISACVMMFSVSYMSHDPFVARFIWLVVLFVISMNLLIFIPNLMAILLGWDGLGLISFLLVIYYQNYKSLAAGVITVMMNRVGDVMILLSIAWSINQGHWNILYFWQTPLMSATVVAIMIAGMTKSAQIPFSSWLPAAMAAPTPVSALVHSSTLVTAGVFLLIRFYPFLSSHPWFNPTILLIATATMFMAGISAIYETDMKKIIALSTLSQLGVMMSAIGLDLLNLAMFHLFTHAMFKALLFLCAGNIIHQSNNNQDLRMMGGLSLQLPLSVTCLNIANLALVGTPFLAGFYSKDAILEFAALGSTNLLISIMLVLATLFTSTYSIRLSISSLWAESNSYNYHSLSDNDSLMTTPMIILTSGAVMAGAVISWFALPTNLEPIIPFYLKILALMVTLLGIWLAIYIFSLTSNVISGYKLLHTSSSTMWFLGLISAQTTIKAPLKAGHEMLKSMDHGWWEMFMGQGMFKYSKNLFSYAQPSQSSPLTLLMGLTFSFLGLAIIIMIM</sequence>
<dbReference type="PRINTS" id="PR01434">
    <property type="entry name" value="NADHDHGNASE5"/>
</dbReference>
<comment type="subcellular location">
    <subcellularLocation>
        <location evidence="1">Mitochondrion inner membrane</location>
        <topology evidence="1">Multi-pass membrane protein</topology>
    </subcellularLocation>
</comment>
<feature type="transmembrane region" description="Helical" evidence="16">
    <location>
        <begin position="230"/>
        <end position="248"/>
    </location>
</feature>
<keyword evidence="11 16" id="KW-0520">NAD</keyword>
<dbReference type="AlphaFoldDB" id="A0A0S2N0D7"/>
<feature type="transmembrane region" description="Helical" evidence="16">
    <location>
        <begin position="322"/>
        <end position="341"/>
    </location>
</feature>
<dbReference type="EC" id="7.1.1.2" evidence="2 16"/>
<keyword evidence="10 16" id="KW-1133">Transmembrane helix</keyword>
<evidence type="ECO:0000256" key="1">
    <source>
        <dbReference type="ARBA" id="ARBA00004448"/>
    </source>
</evidence>
<feature type="transmembrane region" description="Helical" evidence="16">
    <location>
        <begin position="156"/>
        <end position="176"/>
    </location>
</feature>
<evidence type="ECO:0000256" key="10">
    <source>
        <dbReference type="ARBA" id="ARBA00022989"/>
    </source>
</evidence>
<comment type="similarity">
    <text evidence="16">Belongs to the complex I subunit 5 family.</text>
</comment>
<evidence type="ECO:0000256" key="11">
    <source>
        <dbReference type="ARBA" id="ARBA00023027"/>
    </source>
</evidence>
<feature type="transmembrane region" description="Helical" evidence="16">
    <location>
        <begin position="361"/>
        <end position="382"/>
    </location>
</feature>
<keyword evidence="5" id="KW-0679">Respiratory chain</keyword>
<dbReference type="Pfam" id="PF00662">
    <property type="entry name" value="Proton_antipo_N"/>
    <property type="match status" value="1"/>
</dbReference>
<dbReference type="GO" id="GO:0042773">
    <property type="term" value="P:ATP synthesis coupled electron transport"/>
    <property type="evidence" value="ECO:0007669"/>
    <property type="project" value="InterPro"/>
</dbReference>
<dbReference type="GO" id="GO:0005743">
    <property type="term" value="C:mitochondrial inner membrane"/>
    <property type="evidence" value="ECO:0007669"/>
    <property type="project" value="UniProtKB-SubCell"/>
</dbReference>
<feature type="transmembrane region" description="Helical" evidence="16">
    <location>
        <begin position="123"/>
        <end position="144"/>
    </location>
</feature>
<evidence type="ECO:0000256" key="9">
    <source>
        <dbReference type="ARBA" id="ARBA00022982"/>
    </source>
</evidence>
<evidence type="ECO:0000256" key="5">
    <source>
        <dbReference type="ARBA" id="ARBA00022660"/>
    </source>
</evidence>
<comment type="catalytic activity">
    <reaction evidence="15 16">
        <text>a ubiquinone + NADH + 5 H(+)(in) = a ubiquinol + NAD(+) + 4 H(+)(out)</text>
        <dbReference type="Rhea" id="RHEA:29091"/>
        <dbReference type="Rhea" id="RHEA-COMP:9565"/>
        <dbReference type="Rhea" id="RHEA-COMP:9566"/>
        <dbReference type="ChEBI" id="CHEBI:15378"/>
        <dbReference type="ChEBI" id="CHEBI:16389"/>
        <dbReference type="ChEBI" id="CHEBI:17976"/>
        <dbReference type="ChEBI" id="CHEBI:57540"/>
        <dbReference type="ChEBI" id="CHEBI:57945"/>
        <dbReference type="EC" id="7.1.1.2"/>
    </reaction>
</comment>
<evidence type="ECO:0000256" key="3">
    <source>
        <dbReference type="ARBA" id="ARBA00021096"/>
    </source>
</evidence>
<keyword evidence="8" id="KW-1278">Translocase</keyword>
<evidence type="ECO:0000259" key="17">
    <source>
        <dbReference type="Pfam" id="PF00361"/>
    </source>
</evidence>
<evidence type="ECO:0000256" key="2">
    <source>
        <dbReference type="ARBA" id="ARBA00012944"/>
    </source>
</evidence>
<dbReference type="InterPro" id="IPR001750">
    <property type="entry name" value="ND/Mrp_TM"/>
</dbReference>
<dbReference type="RefSeq" id="YP_009192168.1">
    <property type="nucleotide sequence ID" value="NC_028711.1"/>
</dbReference>
<feature type="transmembrane region" description="Helical" evidence="16">
    <location>
        <begin position="197"/>
        <end position="218"/>
    </location>
</feature>
<feature type="transmembrane region" description="Helical" evidence="16">
    <location>
        <begin position="255"/>
        <end position="273"/>
    </location>
</feature>
<keyword evidence="14 16" id="KW-0472">Membrane</keyword>
<name>A0A0S2N0D7_9ANNE</name>
<evidence type="ECO:0000313" key="20">
    <source>
        <dbReference type="EMBL" id="ALO81683.1"/>
    </source>
</evidence>
<dbReference type="InterPro" id="IPR001516">
    <property type="entry name" value="Proton_antipo_N"/>
</dbReference>
<dbReference type="EMBL" id="KT726959">
    <property type="protein sequence ID" value="ALO81683.1"/>
    <property type="molecule type" value="Genomic_DNA"/>
</dbReference>
<evidence type="ECO:0000259" key="19">
    <source>
        <dbReference type="Pfam" id="PF06455"/>
    </source>
</evidence>
<dbReference type="PANTHER" id="PTHR42829:SF2">
    <property type="entry name" value="NADH-UBIQUINONE OXIDOREDUCTASE CHAIN 5"/>
    <property type="match status" value="1"/>
</dbReference>
<evidence type="ECO:0000256" key="8">
    <source>
        <dbReference type="ARBA" id="ARBA00022967"/>
    </source>
</evidence>
<evidence type="ECO:0000256" key="14">
    <source>
        <dbReference type="ARBA" id="ARBA00023136"/>
    </source>
</evidence>
<accession>A0A0S2N0D7</accession>
<dbReference type="Pfam" id="PF06455">
    <property type="entry name" value="NADH5_C"/>
    <property type="match status" value="1"/>
</dbReference>
<feature type="transmembrane region" description="Helical" evidence="16">
    <location>
        <begin position="75"/>
        <end position="92"/>
    </location>
</feature>
<evidence type="ECO:0000256" key="12">
    <source>
        <dbReference type="ARBA" id="ARBA00023075"/>
    </source>
</evidence>
<organism evidence="20">
    <name type="scientific">Magelona mirabilis</name>
    <dbReference type="NCBI Taxonomy" id="46598"/>
    <lineage>
        <taxon>Eukaryota</taxon>
        <taxon>Metazoa</taxon>
        <taxon>Spiralia</taxon>
        <taxon>Lophotrochozoa</taxon>
        <taxon>Annelida</taxon>
        <taxon>Polychaeta</taxon>
        <taxon>Sedentaria</taxon>
        <taxon>Canalipalpata</taxon>
        <taxon>Spionida</taxon>
        <taxon>Magelonidae</taxon>
        <taxon>Magelona</taxon>
    </lineage>
</organism>
<keyword evidence="4 16" id="KW-0813">Transport</keyword>
<keyword evidence="13 16" id="KW-0496">Mitochondrion</keyword>
<evidence type="ECO:0000256" key="4">
    <source>
        <dbReference type="ARBA" id="ARBA00022448"/>
    </source>
</evidence>
<feature type="transmembrane region" description="Helical" evidence="16">
    <location>
        <begin position="536"/>
        <end position="555"/>
    </location>
</feature>
<keyword evidence="7" id="KW-0999">Mitochondrion inner membrane</keyword>
<feature type="transmembrane region" description="Helical" evidence="16">
    <location>
        <begin position="98"/>
        <end position="116"/>
    </location>
</feature>
<evidence type="ECO:0000259" key="18">
    <source>
        <dbReference type="Pfam" id="PF00662"/>
    </source>
</evidence>
<dbReference type="GO" id="GO:0003954">
    <property type="term" value="F:NADH dehydrogenase activity"/>
    <property type="evidence" value="ECO:0007669"/>
    <property type="project" value="TreeGrafter"/>
</dbReference>
<evidence type="ECO:0000256" key="6">
    <source>
        <dbReference type="ARBA" id="ARBA00022692"/>
    </source>
</evidence>
<evidence type="ECO:0000256" key="16">
    <source>
        <dbReference type="RuleBase" id="RU003404"/>
    </source>
</evidence>
<feature type="transmembrane region" description="Helical" evidence="16">
    <location>
        <begin position="39"/>
        <end position="63"/>
    </location>
</feature>
<dbReference type="PANTHER" id="PTHR42829">
    <property type="entry name" value="NADH-UBIQUINONE OXIDOREDUCTASE CHAIN 5"/>
    <property type="match status" value="1"/>
</dbReference>
<comment type="function">
    <text evidence="16">Core subunit of the mitochondrial membrane respiratory chain NADH dehydrogenase (Complex I) which catalyzes electron transfer from NADH through the respiratory chain, using ubiquinone as an electron acceptor. Essential for the catalytic activity and assembly of complex I.</text>
</comment>
<proteinExistence type="inferred from homology"/>
<dbReference type="InterPro" id="IPR003945">
    <property type="entry name" value="NU5C-like"/>
</dbReference>
<dbReference type="GO" id="GO:0015990">
    <property type="term" value="P:electron transport coupled proton transport"/>
    <property type="evidence" value="ECO:0007669"/>
    <property type="project" value="TreeGrafter"/>
</dbReference>
<feature type="transmembrane region" description="Helical" evidence="16">
    <location>
        <begin position="7"/>
        <end position="27"/>
    </location>
</feature>
<feature type="domain" description="NADH-Ubiquinone oxidoreductase (complex I) chain 5 N-terminal" evidence="18">
    <location>
        <begin position="27"/>
        <end position="75"/>
    </location>
</feature>
<dbReference type="Pfam" id="PF00361">
    <property type="entry name" value="Proton_antipo_M"/>
    <property type="match status" value="1"/>
</dbReference>
<evidence type="ECO:0000256" key="13">
    <source>
        <dbReference type="ARBA" id="ARBA00023128"/>
    </source>
</evidence>
<dbReference type="GO" id="GO:0008137">
    <property type="term" value="F:NADH dehydrogenase (ubiquinone) activity"/>
    <property type="evidence" value="ECO:0007669"/>
    <property type="project" value="UniProtKB-EC"/>
</dbReference>
<feature type="transmembrane region" description="Helical" evidence="16">
    <location>
        <begin position="403"/>
        <end position="425"/>
    </location>
</feature>
<feature type="transmembrane region" description="Helical" evidence="16">
    <location>
        <begin position="437"/>
        <end position="458"/>
    </location>
</feature>
<keyword evidence="9" id="KW-0249">Electron transport</keyword>
<gene>
    <name evidence="20" type="primary">NAD5</name>
</gene>
<protein>
    <recommendedName>
        <fullName evidence="3 16">NADH-ubiquinone oxidoreductase chain 5</fullName>
        <ecNumber evidence="2 16">7.1.1.2</ecNumber>
    </recommendedName>
</protein>
<evidence type="ECO:0000256" key="7">
    <source>
        <dbReference type="ARBA" id="ARBA00022792"/>
    </source>
</evidence>
<feature type="domain" description="NADH dehydrogenase subunit 5 C-terminal" evidence="19">
    <location>
        <begin position="376"/>
        <end position="554"/>
    </location>
</feature>
<reference evidence="20" key="1">
    <citation type="journal article" date="2015" name="Mol. Phylogenet. Evol.">
        <title>Evolution of mitochondrial gene order in Annelida.</title>
        <authorList>
            <person name="Weigert A."/>
            <person name="Golombek A."/>
            <person name="Gerth M."/>
            <person name="Schwarz F."/>
            <person name="Struck T.H."/>
            <person name="Bleidorn C."/>
        </authorList>
    </citation>
    <scope>NUCLEOTIDE SEQUENCE</scope>
</reference>
<dbReference type="InterPro" id="IPR010934">
    <property type="entry name" value="NADH_DH_su5_C"/>
</dbReference>
<feature type="domain" description="NADH:quinone oxidoreductase/Mrp antiporter transmembrane" evidence="17">
    <location>
        <begin position="94"/>
        <end position="371"/>
    </location>
</feature>
<keyword evidence="12 16" id="KW-0830">Ubiquinone</keyword>
<geneLocation type="mitochondrion" evidence="20"/>
<evidence type="ECO:0000256" key="15">
    <source>
        <dbReference type="ARBA" id="ARBA00049551"/>
    </source>
</evidence>
<keyword evidence="6 16" id="KW-0812">Transmembrane</keyword>